<proteinExistence type="inferred from homology"/>
<name>A0A9W9W487_9EURO</name>
<dbReference type="PANTHER" id="PTHR42748">
    <property type="entry name" value="NITROGEN METABOLITE REPRESSION PROTEIN NMRA FAMILY MEMBER"/>
    <property type="match status" value="1"/>
</dbReference>
<dbReference type="OrthoDB" id="300709at2759"/>
<reference evidence="4" key="1">
    <citation type="submission" date="2022-12" db="EMBL/GenBank/DDBJ databases">
        <authorList>
            <person name="Petersen C."/>
        </authorList>
    </citation>
    <scope>NUCLEOTIDE SEQUENCE</scope>
    <source>
        <strain evidence="4">IBT 29677</strain>
    </source>
</reference>
<dbReference type="Proteomes" id="UP001147747">
    <property type="component" value="Unassembled WGS sequence"/>
</dbReference>
<dbReference type="InterPro" id="IPR008030">
    <property type="entry name" value="NmrA-like"/>
</dbReference>
<reference evidence="4" key="2">
    <citation type="journal article" date="2023" name="IMA Fungus">
        <title>Comparative genomic study of the Penicillium genus elucidates a diverse pangenome and 15 lateral gene transfer events.</title>
        <authorList>
            <person name="Petersen C."/>
            <person name="Sorensen T."/>
            <person name="Nielsen M.R."/>
            <person name="Sondergaard T.E."/>
            <person name="Sorensen J.L."/>
            <person name="Fitzpatrick D.A."/>
            <person name="Frisvad J.C."/>
            <person name="Nielsen K.L."/>
        </authorList>
    </citation>
    <scope>NUCLEOTIDE SEQUENCE</scope>
    <source>
        <strain evidence="4">IBT 29677</strain>
    </source>
</reference>
<dbReference type="RefSeq" id="XP_056490208.1">
    <property type="nucleotide sequence ID" value="XM_056630906.1"/>
</dbReference>
<dbReference type="GeneID" id="81369886"/>
<evidence type="ECO:0000256" key="2">
    <source>
        <dbReference type="ARBA" id="ARBA00022857"/>
    </source>
</evidence>
<dbReference type="EMBL" id="JAPZBU010000006">
    <property type="protein sequence ID" value="KAJ5398156.1"/>
    <property type="molecule type" value="Genomic_DNA"/>
</dbReference>
<dbReference type="PANTHER" id="PTHR42748:SF7">
    <property type="entry name" value="NMRA LIKE REDOX SENSOR 1-RELATED"/>
    <property type="match status" value="1"/>
</dbReference>
<dbReference type="CDD" id="cd05251">
    <property type="entry name" value="NmrA_like_SDR_a"/>
    <property type="match status" value="1"/>
</dbReference>
<dbReference type="GO" id="GO:0005634">
    <property type="term" value="C:nucleus"/>
    <property type="evidence" value="ECO:0007669"/>
    <property type="project" value="TreeGrafter"/>
</dbReference>
<evidence type="ECO:0000259" key="3">
    <source>
        <dbReference type="Pfam" id="PF05368"/>
    </source>
</evidence>
<dbReference type="SUPFAM" id="SSF51735">
    <property type="entry name" value="NAD(P)-binding Rossmann-fold domains"/>
    <property type="match status" value="1"/>
</dbReference>
<keyword evidence="2" id="KW-0521">NADP</keyword>
<comment type="similarity">
    <text evidence="1">Belongs to the NmrA-type oxidoreductase family.</text>
</comment>
<dbReference type="AlphaFoldDB" id="A0A9W9W487"/>
<dbReference type="InterPro" id="IPR036291">
    <property type="entry name" value="NAD(P)-bd_dom_sf"/>
</dbReference>
<keyword evidence="5" id="KW-1185">Reference proteome</keyword>
<evidence type="ECO:0000313" key="4">
    <source>
        <dbReference type="EMBL" id="KAJ5398156.1"/>
    </source>
</evidence>
<evidence type="ECO:0000313" key="5">
    <source>
        <dbReference type="Proteomes" id="UP001147747"/>
    </source>
</evidence>
<organism evidence="4 5">
    <name type="scientific">Penicillium cosmopolitanum</name>
    <dbReference type="NCBI Taxonomy" id="1131564"/>
    <lineage>
        <taxon>Eukaryota</taxon>
        <taxon>Fungi</taxon>
        <taxon>Dikarya</taxon>
        <taxon>Ascomycota</taxon>
        <taxon>Pezizomycotina</taxon>
        <taxon>Eurotiomycetes</taxon>
        <taxon>Eurotiomycetidae</taxon>
        <taxon>Eurotiales</taxon>
        <taxon>Aspergillaceae</taxon>
        <taxon>Penicillium</taxon>
    </lineage>
</organism>
<feature type="domain" description="NmrA-like" evidence="3">
    <location>
        <begin position="3"/>
        <end position="250"/>
    </location>
</feature>
<dbReference type="Gene3D" id="3.90.25.10">
    <property type="entry name" value="UDP-galactose 4-epimerase, domain 1"/>
    <property type="match status" value="1"/>
</dbReference>
<accession>A0A9W9W487</accession>
<dbReference type="InterPro" id="IPR051164">
    <property type="entry name" value="NmrA-like_oxidored"/>
</dbReference>
<dbReference type="Gene3D" id="3.40.50.720">
    <property type="entry name" value="NAD(P)-binding Rossmann-like Domain"/>
    <property type="match status" value="1"/>
</dbReference>
<sequence>MASKLITVFGATGNQGGSVARSLVKNKTFRVRGVTRNLESESSNALSVLGVEMVQADGFNLDQMKAAFQDTWGIFLNINSDDKIFTNQDGPSEFDMGKIIVDAAAEAGVQHVVFSSGPSCTEMTNGKVSMKAMDMKYKIEQYIKDLGIFKSVIPLGAAWFLENFLSKEVAPVFGGFPYFPDSSNRLVFRCPYWGGKEDVPWVSISDDFGDIVHGAFLDPESWNGHFIHVLSDIRSFPEAVADFQEVTCREAIWDPILPSWEDFETHGIHELEDVKLMFGFTQITGGLYFGTPTKRETAYKLKKATAIALGYPEEKQGLVTLKDWFAARFGNKG</sequence>
<evidence type="ECO:0000256" key="1">
    <source>
        <dbReference type="ARBA" id="ARBA00006328"/>
    </source>
</evidence>
<gene>
    <name evidence="4" type="ORF">N7509_006269</name>
</gene>
<comment type="caution">
    <text evidence="4">The sequence shown here is derived from an EMBL/GenBank/DDBJ whole genome shotgun (WGS) entry which is preliminary data.</text>
</comment>
<protein>
    <recommendedName>
        <fullName evidence="3">NmrA-like domain-containing protein</fullName>
    </recommendedName>
</protein>
<dbReference type="Pfam" id="PF05368">
    <property type="entry name" value="NmrA"/>
    <property type="match status" value="1"/>
</dbReference>